<dbReference type="Pfam" id="PF05007">
    <property type="entry name" value="Mannosyl_trans"/>
    <property type="match status" value="1"/>
</dbReference>
<dbReference type="OrthoDB" id="1741594at2759"/>
<gene>
    <name evidence="14" type="ORF">MGL_3150</name>
</gene>
<dbReference type="PANTHER" id="PTHR12886:SF0">
    <property type="entry name" value="GPI MANNOSYLTRANSFERASE 1"/>
    <property type="match status" value="1"/>
</dbReference>
<dbReference type="PANTHER" id="PTHR12886">
    <property type="entry name" value="PIG-M MANNOSYLTRANSFERASE"/>
    <property type="match status" value="1"/>
</dbReference>
<reference evidence="14 15" key="1">
    <citation type="journal article" date="2007" name="Proc. Natl. Acad. Sci. U.S.A.">
        <title>Dandruff-associated Malassezia genomes reveal convergent and divergent virulence traits shared with plant and human fungal pathogens.</title>
        <authorList>
            <person name="Xu J."/>
            <person name="Saunders C.W."/>
            <person name="Hu P."/>
            <person name="Grant R.A."/>
            <person name="Boekhout T."/>
            <person name="Kuramae E.E."/>
            <person name="Kronstad J.W."/>
            <person name="Deangelis Y.M."/>
            <person name="Reeder N.L."/>
            <person name="Johnstone K.R."/>
            <person name="Leland M."/>
            <person name="Fieno A.M."/>
            <person name="Begley W.M."/>
            <person name="Sun Y."/>
            <person name="Lacey M.P."/>
            <person name="Chaudhary T."/>
            <person name="Keough T."/>
            <person name="Chu L."/>
            <person name="Sears R."/>
            <person name="Yuan B."/>
            <person name="Dawson T.L.Jr."/>
        </authorList>
    </citation>
    <scope>NUCLEOTIDE SEQUENCE [LARGE SCALE GENOMIC DNA]</scope>
    <source>
        <strain evidence="15">ATCC MYA-4612 / CBS 7966</strain>
    </source>
</reference>
<evidence type="ECO:0000256" key="2">
    <source>
        <dbReference type="ARBA" id="ARBA00004687"/>
    </source>
</evidence>
<proteinExistence type="inferred from homology"/>
<feature type="transmembrane region" description="Helical" evidence="13">
    <location>
        <begin position="174"/>
        <end position="191"/>
    </location>
</feature>
<comment type="pathway">
    <text evidence="2 13">Glycolipid biosynthesis; glycosylphosphatidylinositol-anchor biosynthesis.</text>
</comment>
<keyword evidence="11 13" id="KW-0472">Membrane</keyword>
<dbReference type="EC" id="2.4.1.-" evidence="13"/>
<dbReference type="KEGG" id="mgl:MGL_3150"/>
<dbReference type="InterPro" id="IPR007704">
    <property type="entry name" value="PIG-M"/>
</dbReference>
<comment type="similarity">
    <text evidence="3 13">Belongs to the PIGM family.</text>
</comment>
<dbReference type="UniPathway" id="UPA00196"/>
<comment type="caution">
    <text evidence="13">Lacks conserved residue(s) required for the propagation of feature annotation.</text>
</comment>
<dbReference type="GO" id="GO:0006506">
    <property type="term" value="P:GPI anchor biosynthetic process"/>
    <property type="evidence" value="ECO:0007669"/>
    <property type="project" value="UniProtKB-UniPathway"/>
</dbReference>
<evidence type="ECO:0000256" key="6">
    <source>
        <dbReference type="ARBA" id="ARBA00022676"/>
    </source>
</evidence>
<feature type="transmembrane region" description="Helical" evidence="13">
    <location>
        <begin position="228"/>
        <end position="250"/>
    </location>
</feature>
<organism evidence="14 15">
    <name type="scientific">Malassezia globosa (strain ATCC MYA-4612 / CBS 7966)</name>
    <name type="common">Dandruff-associated fungus</name>
    <dbReference type="NCBI Taxonomy" id="425265"/>
    <lineage>
        <taxon>Eukaryota</taxon>
        <taxon>Fungi</taxon>
        <taxon>Dikarya</taxon>
        <taxon>Basidiomycota</taxon>
        <taxon>Ustilaginomycotina</taxon>
        <taxon>Malasseziomycetes</taxon>
        <taxon>Malasseziales</taxon>
        <taxon>Malasseziaceae</taxon>
        <taxon>Malassezia</taxon>
    </lineage>
</organism>
<accession>A8Q7X4</accession>
<keyword evidence="15" id="KW-1185">Reference proteome</keyword>
<dbReference type="AlphaFoldDB" id="A8Q7X4"/>
<evidence type="ECO:0000313" key="14">
    <source>
        <dbReference type="EMBL" id="EDP42392.1"/>
    </source>
</evidence>
<evidence type="ECO:0000256" key="8">
    <source>
        <dbReference type="ARBA" id="ARBA00022692"/>
    </source>
</evidence>
<evidence type="ECO:0000256" key="1">
    <source>
        <dbReference type="ARBA" id="ARBA00004477"/>
    </source>
</evidence>
<dbReference type="GO" id="GO:0051751">
    <property type="term" value="F:alpha-1,4-mannosyltransferase activity"/>
    <property type="evidence" value="ECO:0007669"/>
    <property type="project" value="InterPro"/>
</dbReference>
<dbReference type="InParanoid" id="A8Q7X4"/>
<keyword evidence="5 13" id="KW-0337">GPI-anchor biosynthesis</keyword>
<keyword evidence="9 13" id="KW-0256">Endoplasmic reticulum</keyword>
<feature type="transmembrane region" description="Helical" evidence="13">
    <location>
        <begin position="278"/>
        <end position="299"/>
    </location>
</feature>
<dbReference type="RefSeq" id="XP_001729606.1">
    <property type="nucleotide sequence ID" value="XM_001729554.1"/>
</dbReference>
<evidence type="ECO:0000256" key="3">
    <source>
        <dbReference type="ARBA" id="ARBA00011071"/>
    </source>
</evidence>
<dbReference type="FunCoup" id="A8Q7X4">
    <property type="interactions" value="250"/>
</dbReference>
<comment type="subcellular location">
    <subcellularLocation>
        <location evidence="1 13">Endoplasmic reticulum membrane</location>
        <topology evidence="1 13">Multi-pass membrane protein</topology>
    </subcellularLocation>
</comment>
<keyword evidence="7 13" id="KW-0808">Transferase</keyword>
<evidence type="ECO:0000256" key="11">
    <source>
        <dbReference type="ARBA" id="ARBA00023136"/>
    </source>
</evidence>
<dbReference type="Proteomes" id="UP000008837">
    <property type="component" value="Unassembled WGS sequence"/>
</dbReference>
<dbReference type="OMA" id="MLWFIGQ"/>
<sequence length="468" mass="52539">MSRWRWTYVVLGLTLRIALLFWGTYQDKHASLPYTDVDYAVYNDGARALWTSCPLSATIDSKLYEDEEDLLNVPELAENVHCARGLIPAVSRFVLKNDPARSDTATMEWDPVWTPYLIFSYAWTRPLFRFLGSLGDPFVRTTYRYTPLLAMLLGPGHVQDGADGDGMWPWLGKLIFALADVGCGILMWAILDERQAMHAYEAPALRHAKLLTHLPGTLWLVNPFPAQIATRGSSDSLVGLLVLAFLYLLIRATPEMSLVRTPVLESDKLPPRHDPSDLRVASTSCFYGAAFCLALAVHVKIYPVIYGASVLAHLANYQHYALVMLCGIPKPKRWDVLRLGLRFGVCAAAFCAVLTAFAWGIWGEPYIRHALLYHVVRQDHRHNFSVYFLPTYLSLDHSALSHLAPLAPWLRQAAELLSFVPQLLTVGFAGFALGGKDLVMACTVQTIVFVAWNKVYTSQVCWHRLFIV</sequence>
<dbReference type="GO" id="GO:0005789">
    <property type="term" value="C:endoplasmic reticulum membrane"/>
    <property type="evidence" value="ECO:0007669"/>
    <property type="project" value="UniProtKB-SubCell"/>
</dbReference>
<comment type="function">
    <text evidence="12 13">Mannosyltransferase involved in glycosylphosphatidylinositol-anchor biosynthesis. Transfers the first alpha-1,4-mannose to GlcN-acyl-PI during GPI precursor assembly. Required for cell wall integrity.</text>
</comment>
<name>A8Q7X4_MALGO</name>
<evidence type="ECO:0000256" key="12">
    <source>
        <dbReference type="ARBA" id="ARBA00025399"/>
    </source>
</evidence>
<comment type="caution">
    <text evidence="14">The sequence shown here is derived from an EMBL/GenBank/DDBJ whole genome shotgun (WGS) entry which is preliminary data.</text>
</comment>
<keyword evidence="10 13" id="KW-1133">Transmembrane helix</keyword>
<feature type="transmembrane region" description="Helical" evidence="13">
    <location>
        <begin position="6"/>
        <end position="25"/>
    </location>
</feature>
<feature type="transmembrane region" description="Helical" evidence="13">
    <location>
        <begin position="339"/>
        <end position="362"/>
    </location>
</feature>
<evidence type="ECO:0000256" key="9">
    <source>
        <dbReference type="ARBA" id="ARBA00022824"/>
    </source>
</evidence>
<keyword evidence="8 13" id="KW-0812">Transmembrane</keyword>
<evidence type="ECO:0000256" key="5">
    <source>
        <dbReference type="ARBA" id="ARBA00022502"/>
    </source>
</evidence>
<evidence type="ECO:0000256" key="7">
    <source>
        <dbReference type="ARBA" id="ARBA00022679"/>
    </source>
</evidence>
<evidence type="ECO:0000256" key="13">
    <source>
        <dbReference type="RuleBase" id="RU365064"/>
    </source>
</evidence>
<evidence type="ECO:0000256" key="4">
    <source>
        <dbReference type="ARBA" id="ARBA00013797"/>
    </source>
</evidence>
<evidence type="ECO:0000256" key="10">
    <source>
        <dbReference type="ARBA" id="ARBA00022989"/>
    </source>
</evidence>
<dbReference type="GeneID" id="5853912"/>
<dbReference type="STRING" id="425265.A8Q7X4"/>
<evidence type="ECO:0000313" key="15">
    <source>
        <dbReference type="Proteomes" id="UP000008837"/>
    </source>
</evidence>
<dbReference type="VEuPathDB" id="FungiDB:MGL_3150"/>
<dbReference type="GO" id="GO:1990529">
    <property type="term" value="C:glycosylphosphatidylinositol-mannosyltransferase I complex"/>
    <property type="evidence" value="ECO:0007669"/>
    <property type="project" value="TreeGrafter"/>
</dbReference>
<dbReference type="GO" id="GO:0004376">
    <property type="term" value="F:GPI mannosyltransferase activity"/>
    <property type="evidence" value="ECO:0007669"/>
    <property type="project" value="InterPro"/>
</dbReference>
<protein>
    <recommendedName>
        <fullName evidence="4 13">GPI mannosyltransferase 1</fullName>
        <ecNumber evidence="13">2.4.1.-</ecNumber>
    </recommendedName>
    <alternativeName>
        <fullName evidence="13">GPI mannosyltransferase I</fullName>
    </alternativeName>
</protein>
<dbReference type="EMBL" id="AAYY01000011">
    <property type="protein sequence ID" value="EDP42392.1"/>
    <property type="molecule type" value="Genomic_DNA"/>
</dbReference>
<keyword evidence="6 13" id="KW-0328">Glycosyltransferase</keyword>